<evidence type="ECO:0000313" key="2">
    <source>
        <dbReference type="EMBL" id="QIX20203.1"/>
    </source>
</evidence>
<gene>
    <name evidence="2" type="ORF">FOB41_03135</name>
</gene>
<name>A0A6H0ZJ76_9HYPH</name>
<dbReference type="Proteomes" id="UP000500870">
    <property type="component" value="Chromosome 1"/>
</dbReference>
<dbReference type="EMBL" id="CP050898">
    <property type="protein sequence ID" value="QIX20203.1"/>
    <property type="molecule type" value="Genomic_DNA"/>
</dbReference>
<protein>
    <submittedName>
        <fullName evidence="2">GIY-YIG nuclease family protein</fullName>
    </submittedName>
</protein>
<feature type="domain" description="Bacteriophage T5 Orf172 DNA-binding" evidence="1">
    <location>
        <begin position="12"/>
        <end position="93"/>
    </location>
</feature>
<proteinExistence type="predicted"/>
<dbReference type="InterPro" id="IPR018306">
    <property type="entry name" value="Phage_T5_Orf172_DNA-bd"/>
</dbReference>
<sequence length="109" mass="12525">MSFLYVVGPHDPGMEMPTPAIKIGIAINPTNRLRSIQTGSPDKLTFYALWLFDSSEKARSMEAACHRNFKSKRRVGEWFNATCDEVKDYVHGRMDLNNKPKLCLYEPHH</sequence>
<dbReference type="RefSeq" id="WP_177319070.1">
    <property type="nucleotide sequence ID" value="NZ_CP050898.1"/>
</dbReference>
<evidence type="ECO:0000259" key="1">
    <source>
        <dbReference type="SMART" id="SM00974"/>
    </source>
</evidence>
<accession>A0A6H0ZJ76</accession>
<dbReference type="SMART" id="SM00974">
    <property type="entry name" value="T5orf172"/>
    <property type="match status" value="1"/>
</dbReference>
<dbReference type="AlphaFoldDB" id="A0A6H0ZJ76"/>
<evidence type="ECO:0000313" key="3">
    <source>
        <dbReference type="Proteomes" id="UP000500870"/>
    </source>
</evidence>
<reference evidence="2 3" key="1">
    <citation type="submission" date="2020-04" db="EMBL/GenBank/DDBJ databases">
        <title>FDA dAtabase for Regulatory Grade micrObial Sequences (FDA-ARGOS): Supporting development and validation of Infectious Disease Dx tests.</title>
        <authorList>
            <person name="Sciortino C."/>
            <person name="Tallon L."/>
            <person name="Sadzewicz L."/>
            <person name="Vavikolanu K."/>
            <person name="Mehta A."/>
            <person name="Aluvathingal J."/>
            <person name="Nadendla S."/>
            <person name="Nandy P."/>
            <person name="Geyer C."/>
            <person name="Yan Y."/>
            <person name="Sichtig H."/>
        </authorList>
    </citation>
    <scope>NUCLEOTIDE SEQUENCE [LARGE SCALE GENOMIC DNA]</scope>
    <source>
        <strain evidence="2 3">FDAARGOS_633</strain>
    </source>
</reference>
<organism evidence="2 3">
    <name type="scientific">Agrobacterium pusense</name>
    <dbReference type="NCBI Taxonomy" id="648995"/>
    <lineage>
        <taxon>Bacteria</taxon>
        <taxon>Pseudomonadati</taxon>
        <taxon>Pseudomonadota</taxon>
        <taxon>Alphaproteobacteria</taxon>
        <taxon>Hyphomicrobiales</taxon>
        <taxon>Rhizobiaceae</taxon>
        <taxon>Rhizobium/Agrobacterium group</taxon>
        <taxon>Agrobacterium</taxon>
    </lineage>
</organism>
<dbReference type="Pfam" id="PF13455">
    <property type="entry name" value="MUG113"/>
    <property type="match status" value="1"/>
</dbReference>